<reference evidence="1" key="1">
    <citation type="submission" date="2020-06" db="EMBL/GenBank/DDBJ databases">
        <title>Unique genomic features of the anaerobic methanotrophic archaea.</title>
        <authorList>
            <person name="Chadwick G.L."/>
            <person name="Skennerton C.T."/>
            <person name="Laso-Perez R."/>
            <person name="Leu A.O."/>
            <person name="Speth D.R."/>
            <person name="Yu H."/>
            <person name="Morgan-Lang C."/>
            <person name="Hatzenpichler R."/>
            <person name="Goudeau D."/>
            <person name="Malmstrom R."/>
            <person name="Brazelton W.J."/>
            <person name="Woyke T."/>
            <person name="Hallam S.J."/>
            <person name="Tyson G.W."/>
            <person name="Wegener G."/>
            <person name="Boetius A."/>
            <person name="Orphan V."/>
        </authorList>
    </citation>
    <scope>NUCLEOTIDE SEQUENCE</scope>
</reference>
<name>A0A7G9YJW3_9EURY</name>
<accession>A0A7G9YJW3</accession>
<dbReference type="EMBL" id="MT631321">
    <property type="protein sequence ID" value="QNO48297.1"/>
    <property type="molecule type" value="Genomic_DNA"/>
</dbReference>
<dbReference type="AlphaFoldDB" id="A0A7G9YJW3"/>
<gene>
    <name evidence="1" type="ORF">DHHKMHHO_00001</name>
</gene>
<sequence length="159" mass="18098">MVKVDHNARICDVCYDTRSIAGGEPLSDRRRDSCCAQIFNRNGFDQIFTAVLVCIFRWYCQRSLFAHSHANDTIVKPFNHLPGADRELNRLIRPVRVVYPCFDCDVFHRCVEDGAVFQSPGVVHQNMVAFFDHVCAAITIRVYTSAASENQCQQHANTE</sequence>
<evidence type="ECO:0000313" key="1">
    <source>
        <dbReference type="EMBL" id="QNO48297.1"/>
    </source>
</evidence>
<proteinExistence type="predicted"/>
<organism evidence="1">
    <name type="scientific">Candidatus Methanogaster sp. ANME-2c ERB4</name>
    <dbReference type="NCBI Taxonomy" id="2759911"/>
    <lineage>
        <taxon>Archaea</taxon>
        <taxon>Methanobacteriati</taxon>
        <taxon>Methanobacteriota</taxon>
        <taxon>Stenosarchaea group</taxon>
        <taxon>Methanomicrobia</taxon>
        <taxon>Methanosarcinales</taxon>
        <taxon>ANME-2 cluster</taxon>
        <taxon>Candidatus Methanogasteraceae</taxon>
        <taxon>Candidatus Methanogaster</taxon>
    </lineage>
</organism>
<protein>
    <submittedName>
        <fullName evidence="1">Uncharacterized protein</fullName>
    </submittedName>
</protein>